<dbReference type="HOGENOM" id="CLU_068384_0_0_0"/>
<dbReference type="STRING" id="326427.Cagg_1432"/>
<dbReference type="GO" id="GO:0140359">
    <property type="term" value="F:ABC-type transporter activity"/>
    <property type="evidence" value="ECO:0007669"/>
    <property type="project" value="InterPro"/>
</dbReference>
<gene>
    <name evidence="2" type="ordered locus">Cagg_1432</name>
</gene>
<dbReference type="eggNOG" id="COG1277">
    <property type="taxonomic scope" value="Bacteria"/>
</dbReference>
<dbReference type="GO" id="GO:0005886">
    <property type="term" value="C:plasma membrane"/>
    <property type="evidence" value="ECO:0007669"/>
    <property type="project" value="UniProtKB-SubCell"/>
</dbReference>
<feature type="transmembrane region" description="Helical" evidence="1">
    <location>
        <begin position="39"/>
        <end position="57"/>
    </location>
</feature>
<dbReference type="Proteomes" id="UP000002508">
    <property type="component" value="Chromosome"/>
</dbReference>
<keyword evidence="3" id="KW-1185">Reference proteome</keyword>
<sequence>MQQARSLTTTRQREGSPWTGLWAVVAKEMADYLTSARMMILEALILLTAFGTVFAASQNLRAGVSSNDTFLFLRLFTTARDPLPAFVGFLGLLVPLLAIALAFDSINGEFNQRTLSKVLAQPIYRDALLLGKFLAGLGTLALVLTAIWLLIIGMGLLQLGVPPSSEETVRMLWFLLITIFYGGIWLALAMLFSIIFRQPATAALGAIAVWLFFTVFWGIIASLLARTLQPVSPGDTQALINQIQLELMLTRLSPNTLFSEVALAMLNPGVRALGIVLPIQLHNAIAGTPLPASQSILLTWPHATGLIAATIVLFAIGYILFQRQEVRA</sequence>
<reference evidence="2" key="1">
    <citation type="submission" date="2008-12" db="EMBL/GenBank/DDBJ databases">
        <title>Complete sequence of Chloroflexus aggregans DSM 9485.</title>
        <authorList>
            <consortium name="US DOE Joint Genome Institute"/>
            <person name="Lucas S."/>
            <person name="Copeland A."/>
            <person name="Lapidus A."/>
            <person name="Glavina del Rio T."/>
            <person name="Dalin E."/>
            <person name="Tice H."/>
            <person name="Pitluck S."/>
            <person name="Foster B."/>
            <person name="Larimer F."/>
            <person name="Land M."/>
            <person name="Hauser L."/>
            <person name="Kyrpides N."/>
            <person name="Mikhailova N."/>
            <person name="Bryant D."/>
            <person name="Richardson P."/>
        </authorList>
    </citation>
    <scope>NUCLEOTIDE SEQUENCE</scope>
    <source>
        <strain evidence="2">DSM 9485</strain>
    </source>
</reference>
<feature type="transmembrane region" description="Helical" evidence="1">
    <location>
        <begin position="127"/>
        <end position="151"/>
    </location>
</feature>
<dbReference type="PANTHER" id="PTHR43471">
    <property type="entry name" value="ABC TRANSPORTER PERMEASE"/>
    <property type="match status" value="1"/>
</dbReference>
<dbReference type="EMBL" id="CP001337">
    <property type="protein sequence ID" value="ACL24339.1"/>
    <property type="molecule type" value="Genomic_DNA"/>
</dbReference>
<feature type="transmembrane region" description="Helical" evidence="1">
    <location>
        <begin position="171"/>
        <end position="196"/>
    </location>
</feature>
<protein>
    <submittedName>
        <fullName evidence="2">ABC-type transport system involved in multi-copper enzyme maturation permease component-like protein</fullName>
    </submittedName>
</protein>
<keyword evidence="1" id="KW-0472">Membrane</keyword>
<accession>B8G949</accession>
<proteinExistence type="predicted"/>
<dbReference type="RefSeq" id="WP_012616703.1">
    <property type="nucleotide sequence ID" value="NC_011831.1"/>
</dbReference>
<feature type="transmembrane region" description="Helical" evidence="1">
    <location>
        <begin position="203"/>
        <end position="225"/>
    </location>
</feature>
<evidence type="ECO:0000256" key="1">
    <source>
        <dbReference type="SAM" id="Phobius"/>
    </source>
</evidence>
<dbReference type="KEGG" id="cag:Cagg_1432"/>
<dbReference type="PANTHER" id="PTHR43471:SF14">
    <property type="entry name" value="ABC-2 TYPE TRANSPORT SYSTEM PERMEASE PROTEIN"/>
    <property type="match status" value="1"/>
</dbReference>
<organism evidence="2 3">
    <name type="scientific">Chloroflexus aggregans (strain MD-66 / DSM 9485)</name>
    <dbReference type="NCBI Taxonomy" id="326427"/>
    <lineage>
        <taxon>Bacteria</taxon>
        <taxon>Bacillati</taxon>
        <taxon>Chloroflexota</taxon>
        <taxon>Chloroflexia</taxon>
        <taxon>Chloroflexales</taxon>
        <taxon>Chloroflexineae</taxon>
        <taxon>Chloroflexaceae</taxon>
        <taxon>Chloroflexus</taxon>
    </lineage>
</organism>
<keyword evidence="1" id="KW-0812">Transmembrane</keyword>
<keyword evidence="1" id="KW-1133">Transmembrane helix</keyword>
<evidence type="ECO:0000313" key="2">
    <source>
        <dbReference type="EMBL" id="ACL24339.1"/>
    </source>
</evidence>
<dbReference type="AlphaFoldDB" id="B8G949"/>
<dbReference type="OrthoDB" id="9795677at2"/>
<name>B8G949_CHLAD</name>
<feature type="transmembrane region" description="Helical" evidence="1">
    <location>
        <begin position="83"/>
        <end position="106"/>
    </location>
</feature>
<evidence type="ECO:0000313" key="3">
    <source>
        <dbReference type="Proteomes" id="UP000002508"/>
    </source>
</evidence>
<feature type="transmembrane region" description="Helical" evidence="1">
    <location>
        <begin position="300"/>
        <end position="321"/>
    </location>
</feature>
<dbReference type="Pfam" id="PF12679">
    <property type="entry name" value="ABC2_membrane_2"/>
    <property type="match status" value="1"/>
</dbReference>